<comment type="similarity">
    <text evidence="2">Belongs to the TsaE family.</text>
</comment>
<dbReference type="InterPro" id="IPR027417">
    <property type="entry name" value="P-loop_NTPase"/>
</dbReference>
<keyword evidence="8" id="KW-0067">ATP-binding</keyword>
<dbReference type="AlphaFoldDB" id="A0A0B7IXW5"/>
<dbReference type="GO" id="GO:0046872">
    <property type="term" value="F:metal ion binding"/>
    <property type="evidence" value="ECO:0007669"/>
    <property type="project" value="UniProtKB-KW"/>
</dbReference>
<organism evidence="11 12">
    <name type="scientific">Candidatus Methylopumilus turicensis</name>
    <dbReference type="NCBI Taxonomy" id="1581680"/>
    <lineage>
        <taxon>Bacteria</taxon>
        <taxon>Pseudomonadati</taxon>
        <taxon>Pseudomonadota</taxon>
        <taxon>Betaproteobacteria</taxon>
        <taxon>Nitrosomonadales</taxon>
        <taxon>Methylophilaceae</taxon>
        <taxon>Candidatus Methylopumilus</taxon>
    </lineage>
</organism>
<proteinExistence type="inferred from homology"/>
<dbReference type="STRING" id="1581680.BN1209_0905"/>
<dbReference type="SUPFAM" id="SSF52540">
    <property type="entry name" value="P-loop containing nucleoside triphosphate hydrolases"/>
    <property type="match status" value="1"/>
</dbReference>
<evidence type="ECO:0000256" key="2">
    <source>
        <dbReference type="ARBA" id="ARBA00007599"/>
    </source>
</evidence>
<dbReference type="PANTHER" id="PTHR33540">
    <property type="entry name" value="TRNA THREONYLCARBAMOYLADENOSINE BIOSYNTHESIS PROTEIN TSAE"/>
    <property type="match status" value="1"/>
</dbReference>
<keyword evidence="6" id="KW-0479">Metal-binding</keyword>
<dbReference type="NCBIfam" id="TIGR00150">
    <property type="entry name" value="T6A_YjeE"/>
    <property type="match status" value="1"/>
</dbReference>
<protein>
    <recommendedName>
        <fullName evidence="3">tRNA threonylcarbamoyladenosine biosynthesis protein TsaE</fullName>
    </recommendedName>
    <alternativeName>
        <fullName evidence="10">t(6)A37 threonylcarbamoyladenosine biosynthesis protein TsaE</fullName>
    </alternativeName>
</protein>
<gene>
    <name evidence="11" type="primary">yjeE</name>
    <name evidence="11" type="ORF">BN1209_0905</name>
</gene>
<dbReference type="GO" id="GO:0002949">
    <property type="term" value="P:tRNA threonylcarbamoyladenosine modification"/>
    <property type="evidence" value="ECO:0007669"/>
    <property type="project" value="InterPro"/>
</dbReference>
<dbReference type="KEGG" id="mbac:BN1209_0905"/>
<evidence type="ECO:0000256" key="7">
    <source>
        <dbReference type="ARBA" id="ARBA00022741"/>
    </source>
</evidence>
<evidence type="ECO:0000313" key="12">
    <source>
        <dbReference type="Proteomes" id="UP000056322"/>
    </source>
</evidence>
<comment type="subcellular location">
    <subcellularLocation>
        <location evidence="1">Cytoplasm</location>
    </subcellularLocation>
</comment>
<dbReference type="Pfam" id="PF02367">
    <property type="entry name" value="TsaE"/>
    <property type="match status" value="1"/>
</dbReference>
<dbReference type="GO" id="GO:0005524">
    <property type="term" value="F:ATP binding"/>
    <property type="evidence" value="ECO:0007669"/>
    <property type="project" value="UniProtKB-KW"/>
</dbReference>
<evidence type="ECO:0000256" key="5">
    <source>
        <dbReference type="ARBA" id="ARBA00022694"/>
    </source>
</evidence>
<dbReference type="HOGENOM" id="CLU_087829_2_2_4"/>
<dbReference type="PANTHER" id="PTHR33540:SF2">
    <property type="entry name" value="TRNA THREONYLCARBAMOYLADENOSINE BIOSYNTHESIS PROTEIN TSAE"/>
    <property type="match status" value="1"/>
</dbReference>
<evidence type="ECO:0000256" key="10">
    <source>
        <dbReference type="ARBA" id="ARBA00032441"/>
    </source>
</evidence>
<evidence type="ECO:0000256" key="6">
    <source>
        <dbReference type="ARBA" id="ARBA00022723"/>
    </source>
</evidence>
<dbReference type="Proteomes" id="UP000056322">
    <property type="component" value="Chromosome 1"/>
</dbReference>
<keyword evidence="9" id="KW-0460">Magnesium</keyword>
<accession>A0A0B7IXW5</accession>
<evidence type="ECO:0000256" key="9">
    <source>
        <dbReference type="ARBA" id="ARBA00022842"/>
    </source>
</evidence>
<dbReference type="InterPro" id="IPR003442">
    <property type="entry name" value="T6A_TsaE"/>
</dbReference>
<evidence type="ECO:0000256" key="4">
    <source>
        <dbReference type="ARBA" id="ARBA00022490"/>
    </source>
</evidence>
<evidence type="ECO:0000313" key="11">
    <source>
        <dbReference type="EMBL" id="CEN55948.1"/>
    </source>
</evidence>
<keyword evidence="4" id="KW-0963">Cytoplasm</keyword>
<keyword evidence="12" id="KW-1185">Reference proteome</keyword>
<dbReference type="Gene3D" id="3.40.50.300">
    <property type="entry name" value="P-loop containing nucleotide triphosphate hydrolases"/>
    <property type="match status" value="1"/>
</dbReference>
<sequence>MDMESALRLLDSLNMAHDITLKLADEQATLKLGANFGRALCAGLNVYLHGDLGAGKTTLVRGLLQGLGFAGKVKSPTYTLVEPYQVSMMRTAVYLYHFDLYRFMDEEEWDAAGFRDYFNPQAVCLIEWPDKAGSLIPQADIDVYLDLMGKGRSARLTANSTAGKQCLERFLESQS</sequence>
<dbReference type="GO" id="GO:0005737">
    <property type="term" value="C:cytoplasm"/>
    <property type="evidence" value="ECO:0007669"/>
    <property type="project" value="UniProtKB-SubCell"/>
</dbReference>
<keyword evidence="5" id="KW-0819">tRNA processing</keyword>
<evidence type="ECO:0000256" key="8">
    <source>
        <dbReference type="ARBA" id="ARBA00022840"/>
    </source>
</evidence>
<dbReference type="EMBL" id="LN794158">
    <property type="protein sequence ID" value="CEN55948.1"/>
    <property type="molecule type" value="Genomic_DNA"/>
</dbReference>
<name>A0A0B7IXW5_9PROT</name>
<evidence type="ECO:0000256" key="3">
    <source>
        <dbReference type="ARBA" id="ARBA00019010"/>
    </source>
</evidence>
<reference evidence="12" key="1">
    <citation type="submission" date="2014-12" db="EMBL/GenBank/DDBJ databases">
        <authorList>
            <person name="Salcher M.M."/>
        </authorList>
    </citation>
    <scope>NUCLEOTIDE SEQUENCE [LARGE SCALE GENOMIC DNA]</scope>
    <source>
        <strain evidence="12">MMS-10A-171</strain>
    </source>
</reference>
<evidence type="ECO:0000256" key="1">
    <source>
        <dbReference type="ARBA" id="ARBA00004496"/>
    </source>
</evidence>
<keyword evidence="7" id="KW-0547">Nucleotide-binding</keyword>